<dbReference type="STRING" id="1076256.A0A2H3BMN9"/>
<dbReference type="GO" id="GO:0008061">
    <property type="term" value="F:chitin binding"/>
    <property type="evidence" value="ECO:0007669"/>
    <property type="project" value="UniProtKB-KW"/>
</dbReference>
<name>A0A2H3BMN9_9AGAR</name>
<dbReference type="PANTHER" id="PTHR34997">
    <property type="entry name" value="AM15"/>
    <property type="match status" value="1"/>
</dbReference>
<dbReference type="InterPro" id="IPR052210">
    <property type="entry name" value="LysM1-like"/>
</dbReference>
<feature type="domain" description="LysM" evidence="4">
    <location>
        <begin position="27"/>
        <end position="73"/>
    </location>
</feature>
<evidence type="ECO:0000256" key="2">
    <source>
        <dbReference type="ARBA" id="ARBA00023026"/>
    </source>
</evidence>
<dbReference type="InterPro" id="IPR018392">
    <property type="entry name" value="LysM"/>
</dbReference>
<proteinExistence type="predicted"/>
<dbReference type="EMBL" id="KZ293422">
    <property type="protein sequence ID" value="PBK72161.1"/>
    <property type="molecule type" value="Genomic_DNA"/>
</dbReference>
<organism evidence="5 6">
    <name type="scientific">Armillaria solidipes</name>
    <dbReference type="NCBI Taxonomy" id="1076256"/>
    <lineage>
        <taxon>Eukaryota</taxon>
        <taxon>Fungi</taxon>
        <taxon>Dikarya</taxon>
        <taxon>Basidiomycota</taxon>
        <taxon>Agaricomycotina</taxon>
        <taxon>Agaricomycetes</taxon>
        <taxon>Agaricomycetidae</taxon>
        <taxon>Agaricales</taxon>
        <taxon>Marasmiineae</taxon>
        <taxon>Physalacriaceae</taxon>
        <taxon>Armillaria</taxon>
    </lineage>
</organism>
<evidence type="ECO:0000313" key="5">
    <source>
        <dbReference type="EMBL" id="PBK72161.1"/>
    </source>
</evidence>
<evidence type="ECO:0000313" key="6">
    <source>
        <dbReference type="Proteomes" id="UP000218334"/>
    </source>
</evidence>
<protein>
    <recommendedName>
        <fullName evidence="4">LysM domain-containing protein</fullName>
    </recommendedName>
</protein>
<dbReference type="Gene3D" id="3.10.350.10">
    <property type="entry name" value="LysM domain"/>
    <property type="match status" value="2"/>
</dbReference>
<evidence type="ECO:0000256" key="1">
    <source>
        <dbReference type="ARBA" id="ARBA00022669"/>
    </source>
</evidence>
<dbReference type="PANTHER" id="PTHR34997:SF1">
    <property type="entry name" value="PEPTIDOGLYCAN-BINDING LYSIN DOMAIN"/>
    <property type="match status" value="1"/>
</dbReference>
<dbReference type="PROSITE" id="PS51782">
    <property type="entry name" value="LYSM"/>
    <property type="match status" value="2"/>
</dbReference>
<keyword evidence="1" id="KW-0147">Chitin-binding</keyword>
<gene>
    <name evidence="5" type="ORF">ARMSODRAFT_1002362</name>
</gene>
<accession>A0A2H3BMN9</accession>
<feature type="signal peptide" evidence="3">
    <location>
        <begin position="1"/>
        <end position="20"/>
    </location>
</feature>
<dbReference type="Proteomes" id="UP000218334">
    <property type="component" value="Unassembled WGS sequence"/>
</dbReference>
<dbReference type="Pfam" id="PF01476">
    <property type="entry name" value="LysM"/>
    <property type="match status" value="1"/>
</dbReference>
<dbReference type="AlphaFoldDB" id="A0A2H3BMN9"/>
<keyword evidence="6" id="KW-1185">Reference proteome</keyword>
<keyword evidence="3" id="KW-0732">Signal</keyword>
<evidence type="ECO:0000256" key="3">
    <source>
        <dbReference type="SAM" id="SignalP"/>
    </source>
</evidence>
<dbReference type="InterPro" id="IPR036779">
    <property type="entry name" value="LysM_dom_sf"/>
</dbReference>
<feature type="chain" id="PRO_5013843681" description="LysM domain-containing protein" evidence="3">
    <location>
        <begin position="21"/>
        <end position="142"/>
    </location>
</feature>
<reference evidence="6" key="1">
    <citation type="journal article" date="2017" name="Nat. Ecol. Evol.">
        <title>Genome expansion and lineage-specific genetic innovations in the forest pathogenic fungi Armillaria.</title>
        <authorList>
            <person name="Sipos G."/>
            <person name="Prasanna A.N."/>
            <person name="Walter M.C."/>
            <person name="O'Connor E."/>
            <person name="Balint B."/>
            <person name="Krizsan K."/>
            <person name="Kiss B."/>
            <person name="Hess J."/>
            <person name="Varga T."/>
            <person name="Slot J."/>
            <person name="Riley R."/>
            <person name="Boka B."/>
            <person name="Rigling D."/>
            <person name="Barry K."/>
            <person name="Lee J."/>
            <person name="Mihaltcheva S."/>
            <person name="LaButti K."/>
            <person name="Lipzen A."/>
            <person name="Waldron R."/>
            <person name="Moloney N.M."/>
            <person name="Sperisen C."/>
            <person name="Kredics L."/>
            <person name="Vagvoelgyi C."/>
            <person name="Patrignani A."/>
            <person name="Fitzpatrick D."/>
            <person name="Nagy I."/>
            <person name="Doyle S."/>
            <person name="Anderson J.B."/>
            <person name="Grigoriev I.V."/>
            <person name="Gueldener U."/>
            <person name="Muensterkoetter M."/>
            <person name="Nagy L.G."/>
        </authorList>
    </citation>
    <scope>NUCLEOTIDE SEQUENCE [LARGE SCALE GENOMIC DNA]</scope>
    <source>
        <strain evidence="6">28-4</strain>
    </source>
</reference>
<keyword evidence="2" id="KW-0843">Virulence</keyword>
<dbReference type="SUPFAM" id="SSF54106">
    <property type="entry name" value="LysM domain"/>
    <property type="match status" value="2"/>
</dbReference>
<dbReference type="SMART" id="SM00257">
    <property type="entry name" value="LysM"/>
    <property type="match status" value="2"/>
</dbReference>
<feature type="domain" description="LysM" evidence="4">
    <location>
        <begin position="82"/>
        <end position="128"/>
    </location>
</feature>
<evidence type="ECO:0000259" key="4">
    <source>
        <dbReference type="PROSITE" id="PS51782"/>
    </source>
</evidence>
<sequence>MFFTSTFALLLTAILNLGAAQECAPGRDYTVVAGDTCDSICAAQGVSNFQLTYVNPEIDENCDNLQLRQVLCLGTVGHDCTETHLVVDGDTCYSITHAEGIELGIFMCNNRNINSDCSNLDIGYVVCVAAENMGYEPLCITI</sequence>
<dbReference type="CDD" id="cd00118">
    <property type="entry name" value="LysM"/>
    <property type="match status" value="2"/>
</dbReference>